<feature type="domain" description="CheW-like" evidence="2">
    <location>
        <begin position="143"/>
        <end position="282"/>
    </location>
</feature>
<feature type="region of interest" description="Disordered" evidence="1">
    <location>
        <begin position="90"/>
        <end position="111"/>
    </location>
</feature>
<dbReference type="Proteomes" id="UP000288361">
    <property type="component" value="Unassembled WGS sequence"/>
</dbReference>
<evidence type="ECO:0000313" key="4">
    <source>
        <dbReference type="Proteomes" id="UP000288361"/>
    </source>
</evidence>
<dbReference type="Gene3D" id="2.30.30.40">
    <property type="entry name" value="SH3 Domains"/>
    <property type="match status" value="1"/>
</dbReference>
<protein>
    <submittedName>
        <fullName evidence="3">Chemotaxis protein CheW</fullName>
    </submittedName>
</protein>
<dbReference type="InterPro" id="IPR002545">
    <property type="entry name" value="CheW-lke_dom"/>
</dbReference>
<dbReference type="EMBL" id="PIQA01000012">
    <property type="protein sequence ID" value="RUO62309.1"/>
    <property type="molecule type" value="Genomic_DNA"/>
</dbReference>
<dbReference type="Gene3D" id="2.40.50.180">
    <property type="entry name" value="CheA-289, Domain 4"/>
    <property type="match status" value="1"/>
</dbReference>
<feature type="compositionally biased region" description="Acidic residues" evidence="1">
    <location>
        <begin position="99"/>
        <end position="111"/>
    </location>
</feature>
<dbReference type="GO" id="GO:0006935">
    <property type="term" value="P:chemotaxis"/>
    <property type="evidence" value="ECO:0007669"/>
    <property type="project" value="InterPro"/>
</dbReference>
<organism evidence="3 4">
    <name type="scientific">Idiomarina piscisalsi</name>
    <dbReference type="NCBI Taxonomy" id="1096243"/>
    <lineage>
        <taxon>Bacteria</taxon>
        <taxon>Pseudomonadati</taxon>
        <taxon>Pseudomonadota</taxon>
        <taxon>Gammaproteobacteria</taxon>
        <taxon>Alteromonadales</taxon>
        <taxon>Idiomarinaceae</taxon>
        <taxon>Idiomarina</taxon>
    </lineage>
</organism>
<evidence type="ECO:0000259" key="2">
    <source>
        <dbReference type="PROSITE" id="PS50851"/>
    </source>
</evidence>
<dbReference type="PROSITE" id="PS50851">
    <property type="entry name" value="CHEW"/>
    <property type="match status" value="1"/>
</dbReference>
<dbReference type="InterPro" id="IPR014506">
    <property type="entry name" value="UCP020479_CheW"/>
</dbReference>
<accession>A0A432YMT8</accession>
<sequence length="290" mass="32558">MNSKHSSSEQAMTEYLDALLLEEEVVEFDNEPVKKLLEQAAPKIQQVTQQESVALNRDEDLLPLVSLKADDTDTREALTETETVVETDTQVEPKVDTEQVAETEESVDVDDETGVATHTDVEEMAPAEEEPQPDAMSEYMEDDFQALFFKVAGLTLAVPLKSLGGIHQVGKISPLMGKPKWFKGIMTEREGKLQVVDTARWVMPEKYTEELEESLNYQYLITLNDSPWGLLCEELVTSEPLQPEAIQWRKAGNNKRPWLAGVVRDRMCALLDVNALITLLDNGLGHIQQD</sequence>
<dbReference type="GO" id="GO:0007165">
    <property type="term" value="P:signal transduction"/>
    <property type="evidence" value="ECO:0007669"/>
    <property type="project" value="InterPro"/>
</dbReference>
<comment type="caution">
    <text evidence="3">The sequence shown here is derived from an EMBL/GenBank/DDBJ whole genome shotgun (WGS) entry which is preliminary data.</text>
</comment>
<name>A0A432YMT8_9GAMM</name>
<reference evidence="3 4" key="1">
    <citation type="journal article" date="2011" name="Front. Microbiol.">
        <title>Genomic signatures of strain selection and enhancement in Bacillus atrophaeus var. globigii, a historical biowarfare simulant.</title>
        <authorList>
            <person name="Gibbons H.S."/>
            <person name="Broomall S.M."/>
            <person name="McNew L.A."/>
            <person name="Daligault H."/>
            <person name="Chapman C."/>
            <person name="Bruce D."/>
            <person name="Karavis M."/>
            <person name="Krepps M."/>
            <person name="McGregor P.A."/>
            <person name="Hong C."/>
            <person name="Park K.H."/>
            <person name="Akmal A."/>
            <person name="Feldman A."/>
            <person name="Lin J.S."/>
            <person name="Chang W.E."/>
            <person name="Higgs B.W."/>
            <person name="Demirev P."/>
            <person name="Lindquist J."/>
            <person name="Liem A."/>
            <person name="Fochler E."/>
            <person name="Read T.D."/>
            <person name="Tapia R."/>
            <person name="Johnson S."/>
            <person name="Bishop-Lilly K.A."/>
            <person name="Detter C."/>
            <person name="Han C."/>
            <person name="Sozhamannan S."/>
            <person name="Rosenzweig C.N."/>
            <person name="Skowronski E.W."/>
        </authorList>
    </citation>
    <scope>NUCLEOTIDE SEQUENCE [LARGE SCALE GENOMIC DNA]</scope>
    <source>
        <strain evidence="3 4">TPS4-2</strain>
    </source>
</reference>
<dbReference type="RefSeq" id="WP_126752703.1">
    <property type="nucleotide sequence ID" value="NZ_JBHUMT010000016.1"/>
</dbReference>
<dbReference type="AlphaFoldDB" id="A0A432YMT8"/>
<dbReference type="InterPro" id="IPR036061">
    <property type="entry name" value="CheW-like_dom_sf"/>
</dbReference>
<evidence type="ECO:0000256" key="1">
    <source>
        <dbReference type="SAM" id="MobiDB-lite"/>
    </source>
</evidence>
<proteinExistence type="predicted"/>
<dbReference type="SUPFAM" id="SSF50341">
    <property type="entry name" value="CheW-like"/>
    <property type="match status" value="1"/>
</dbReference>
<dbReference type="Pfam" id="PF01584">
    <property type="entry name" value="CheW"/>
    <property type="match status" value="1"/>
</dbReference>
<evidence type="ECO:0000313" key="3">
    <source>
        <dbReference type="EMBL" id="RUO62309.1"/>
    </source>
</evidence>
<dbReference type="SMART" id="SM00260">
    <property type="entry name" value="CheW"/>
    <property type="match status" value="1"/>
</dbReference>
<gene>
    <name evidence="3" type="ORF">CWI73_10290</name>
</gene>
<dbReference type="PIRSF" id="PIRSF020479">
    <property type="entry name" value="UCP020479_CheW"/>
    <property type="match status" value="1"/>
</dbReference>